<dbReference type="Gene3D" id="2.40.70.10">
    <property type="entry name" value="Acid Proteases"/>
    <property type="match status" value="2"/>
</dbReference>
<evidence type="ECO:0000313" key="10">
    <source>
        <dbReference type="Proteomes" id="UP000593562"/>
    </source>
</evidence>
<dbReference type="Pfam" id="PF14541">
    <property type="entry name" value="TAXi_C"/>
    <property type="match status" value="1"/>
</dbReference>
<reference evidence="9 10" key="1">
    <citation type="journal article" date="2020" name="Nat. Commun.">
        <title>Genome of Tripterygium wilfordii and identification of cytochrome P450 involved in triptolide biosynthesis.</title>
        <authorList>
            <person name="Tu L."/>
            <person name="Su P."/>
            <person name="Zhang Z."/>
            <person name="Gao L."/>
            <person name="Wang J."/>
            <person name="Hu T."/>
            <person name="Zhou J."/>
            <person name="Zhang Y."/>
            <person name="Zhao Y."/>
            <person name="Liu Y."/>
            <person name="Song Y."/>
            <person name="Tong Y."/>
            <person name="Lu Y."/>
            <person name="Yang J."/>
            <person name="Xu C."/>
            <person name="Jia M."/>
            <person name="Peters R.J."/>
            <person name="Huang L."/>
            <person name="Gao W."/>
        </authorList>
    </citation>
    <scope>NUCLEOTIDE SEQUENCE [LARGE SCALE GENOMIC DNA]</scope>
    <source>
        <strain evidence="10">cv. XIE 37</strain>
        <tissue evidence="9">Leaf</tissue>
    </source>
</reference>
<dbReference type="PANTHER" id="PTHR47967">
    <property type="entry name" value="OS07G0603500 PROTEIN-RELATED"/>
    <property type="match status" value="1"/>
</dbReference>
<feature type="active site" evidence="6">
    <location>
        <position position="125"/>
    </location>
</feature>
<dbReference type="AlphaFoldDB" id="A0A7J7CNK5"/>
<name>A0A7J7CNK5_TRIWF</name>
<dbReference type="GO" id="GO:0004190">
    <property type="term" value="F:aspartic-type endopeptidase activity"/>
    <property type="evidence" value="ECO:0007669"/>
    <property type="project" value="UniProtKB-KW"/>
</dbReference>
<dbReference type="InterPro" id="IPR001461">
    <property type="entry name" value="Aspartic_peptidase_A1"/>
</dbReference>
<keyword evidence="5" id="KW-0325">Glycoprotein</keyword>
<evidence type="ECO:0000256" key="3">
    <source>
        <dbReference type="ARBA" id="ARBA00022750"/>
    </source>
</evidence>
<feature type="active site" evidence="6">
    <location>
        <position position="345"/>
    </location>
</feature>
<dbReference type="Pfam" id="PF14543">
    <property type="entry name" value="TAXi_N"/>
    <property type="match status" value="1"/>
</dbReference>
<comment type="caution">
    <text evidence="9">The sequence shown here is derived from an EMBL/GenBank/DDBJ whole genome shotgun (WGS) entry which is preliminary data.</text>
</comment>
<keyword evidence="4" id="KW-0378">Hydrolase</keyword>
<accession>A0A7J7CNK5</accession>
<dbReference type="InterPro" id="IPR021109">
    <property type="entry name" value="Peptidase_aspartic_dom_sf"/>
</dbReference>
<organism evidence="9 10">
    <name type="scientific">Tripterygium wilfordii</name>
    <name type="common">Thunder God vine</name>
    <dbReference type="NCBI Taxonomy" id="458696"/>
    <lineage>
        <taxon>Eukaryota</taxon>
        <taxon>Viridiplantae</taxon>
        <taxon>Streptophyta</taxon>
        <taxon>Embryophyta</taxon>
        <taxon>Tracheophyta</taxon>
        <taxon>Spermatophyta</taxon>
        <taxon>Magnoliopsida</taxon>
        <taxon>eudicotyledons</taxon>
        <taxon>Gunneridae</taxon>
        <taxon>Pentapetalae</taxon>
        <taxon>rosids</taxon>
        <taxon>fabids</taxon>
        <taxon>Celastrales</taxon>
        <taxon>Celastraceae</taxon>
        <taxon>Tripterygium</taxon>
    </lineage>
</organism>
<dbReference type="OrthoDB" id="2747330at2759"/>
<evidence type="ECO:0000256" key="1">
    <source>
        <dbReference type="ARBA" id="ARBA00007447"/>
    </source>
</evidence>
<evidence type="ECO:0000256" key="5">
    <source>
        <dbReference type="ARBA" id="ARBA00023180"/>
    </source>
</evidence>
<evidence type="ECO:0000256" key="2">
    <source>
        <dbReference type="ARBA" id="ARBA00022670"/>
    </source>
</evidence>
<dbReference type="InterPro" id="IPR032799">
    <property type="entry name" value="TAXi_C"/>
</dbReference>
<dbReference type="EMBL" id="JAAARO010000015">
    <property type="protein sequence ID" value="KAF5735670.1"/>
    <property type="molecule type" value="Genomic_DNA"/>
</dbReference>
<dbReference type="InterPro" id="IPR032861">
    <property type="entry name" value="TAXi_N"/>
</dbReference>
<dbReference type="InterPro" id="IPR033121">
    <property type="entry name" value="PEPTIDASE_A1"/>
</dbReference>
<dbReference type="InterPro" id="IPR034161">
    <property type="entry name" value="Pepsin-like_plant"/>
</dbReference>
<feature type="signal peptide" evidence="7">
    <location>
        <begin position="1"/>
        <end position="24"/>
    </location>
</feature>
<dbReference type="PRINTS" id="PR00792">
    <property type="entry name" value="PEPSIN"/>
</dbReference>
<evidence type="ECO:0000259" key="8">
    <source>
        <dbReference type="PROSITE" id="PS51767"/>
    </source>
</evidence>
<dbReference type="FunFam" id="2.40.70.10:FF:000033">
    <property type="entry name" value="Aspartyl protease family protein"/>
    <property type="match status" value="1"/>
</dbReference>
<dbReference type="GO" id="GO:0006508">
    <property type="term" value="P:proteolysis"/>
    <property type="evidence" value="ECO:0007669"/>
    <property type="project" value="UniProtKB-KW"/>
</dbReference>
<gene>
    <name evidence="9" type="ORF">HS088_TW15G01184</name>
</gene>
<comment type="similarity">
    <text evidence="1">Belongs to the peptidase A1 family.</text>
</comment>
<feature type="domain" description="Peptidase A1" evidence="8">
    <location>
        <begin position="107"/>
        <end position="461"/>
    </location>
</feature>
<sequence length="481" mass="53402">MDASWSLLWLFILLFSVKFLPGTTAPVEVMIHKDSPQISGTSSDSPDRIKQLVESDYARQKMRQNRLSKGRMAIEFDRSIGEDLLSKFHSHAAIPMRSAADAGLGQYFVSFRVGTPPKKFVLIADTASDVTWMNCHYGCIGSVCPDNRPKFGRIFQARQSPSFKPIPCSSDTCKIDLARSFSVKECPKPDSPCVYDYSYADGSMTLGFFGTETVTVGLDNRHKVRLHDVLIGCSESKNGTFHNVDGVMGLGYNKHSFAVKVAAQFGNKFSYCLVDHLSRSNISNFLSFGRPKEGPYEKMKYTELLLGVVDPYYALKVRGISIDGEMLNIAPEVWEVGVDSGTIIDSGTSLTMLTDPAYDAVMAAFEAGLADVERTKLVDGPPLEFCFNSGSYTKKMIPKLAFHFVDGVEFKPPAKSYVFELAKGVACLGFLPTPGHSVIGNIMQQNHLWEFDLGKKRLGFLRSDCKYKYFMESQSLEFSRG</sequence>
<keyword evidence="10" id="KW-1185">Reference proteome</keyword>
<evidence type="ECO:0000313" key="9">
    <source>
        <dbReference type="EMBL" id="KAF5735670.1"/>
    </source>
</evidence>
<dbReference type="InterPro" id="IPR051708">
    <property type="entry name" value="Plant_Aspart_Prot_A1"/>
</dbReference>
<dbReference type="CDD" id="cd05476">
    <property type="entry name" value="pepsin_A_like_plant"/>
    <property type="match status" value="1"/>
</dbReference>
<dbReference type="PANTHER" id="PTHR47967:SF69">
    <property type="entry name" value="ASPARTIC PROTEINASE NANA, CHLOROPLAST"/>
    <property type="match status" value="1"/>
</dbReference>
<keyword evidence="7" id="KW-0732">Signal</keyword>
<protein>
    <recommendedName>
        <fullName evidence="8">Peptidase A1 domain-containing protein</fullName>
    </recommendedName>
</protein>
<evidence type="ECO:0000256" key="6">
    <source>
        <dbReference type="PIRSR" id="PIRSR601461-1"/>
    </source>
</evidence>
<dbReference type="InParanoid" id="A0A7J7CNK5"/>
<evidence type="ECO:0000256" key="7">
    <source>
        <dbReference type="SAM" id="SignalP"/>
    </source>
</evidence>
<keyword evidence="3" id="KW-0064">Aspartyl protease</keyword>
<dbReference type="Proteomes" id="UP000593562">
    <property type="component" value="Unassembled WGS sequence"/>
</dbReference>
<proteinExistence type="inferred from homology"/>
<dbReference type="PROSITE" id="PS51767">
    <property type="entry name" value="PEPTIDASE_A1"/>
    <property type="match status" value="1"/>
</dbReference>
<dbReference type="SUPFAM" id="SSF50630">
    <property type="entry name" value="Acid proteases"/>
    <property type="match status" value="1"/>
</dbReference>
<feature type="chain" id="PRO_5029682960" description="Peptidase A1 domain-containing protein" evidence="7">
    <location>
        <begin position="25"/>
        <end position="481"/>
    </location>
</feature>
<keyword evidence="2" id="KW-0645">Protease</keyword>
<evidence type="ECO:0000256" key="4">
    <source>
        <dbReference type="ARBA" id="ARBA00022801"/>
    </source>
</evidence>